<dbReference type="AlphaFoldDB" id="A0A518ANQ6"/>
<evidence type="ECO:0000256" key="1">
    <source>
        <dbReference type="ARBA" id="ARBA00010541"/>
    </source>
</evidence>
<dbReference type="Proteomes" id="UP000315750">
    <property type="component" value="Chromosome"/>
</dbReference>
<dbReference type="SUPFAM" id="SSF50494">
    <property type="entry name" value="Trypsin-like serine proteases"/>
    <property type="match status" value="1"/>
</dbReference>
<evidence type="ECO:0000259" key="4">
    <source>
        <dbReference type="PROSITE" id="PS50106"/>
    </source>
</evidence>
<organism evidence="5 6">
    <name type="scientific">Aeoliella mucimassa</name>
    <dbReference type="NCBI Taxonomy" id="2527972"/>
    <lineage>
        <taxon>Bacteria</taxon>
        <taxon>Pseudomonadati</taxon>
        <taxon>Planctomycetota</taxon>
        <taxon>Planctomycetia</taxon>
        <taxon>Pirellulales</taxon>
        <taxon>Lacipirellulaceae</taxon>
        <taxon>Aeoliella</taxon>
    </lineage>
</organism>
<evidence type="ECO:0000313" key="6">
    <source>
        <dbReference type="Proteomes" id="UP000315750"/>
    </source>
</evidence>
<dbReference type="Gene3D" id="2.30.42.10">
    <property type="match status" value="2"/>
</dbReference>
<dbReference type="PANTHER" id="PTHR22939:SF129">
    <property type="entry name" value="SERINE PROTEASE HTRA2, MITOCHONDRIAL"/>
    <property type="match status" value="1"/>
</dbReference>
<dbReference type="Pfam" id="PF13180">
    <property type="entry name" value="PDZ_2"/>
    <property type="match status" value="1"/>
</dbReference>
<dbReference type="InterPro" id="IPR001940">
    <property type="entry name" value="Peptidase_S1C"/>
</dbReference>
<proteinExistence type="inferred from homology"/>
<feature type="domain" description="PDZ" evidence="4">
    <location>
        <begin position="266"/>
        <end position="358"/>
    </location>
</feature>
<evidence type="ECO:0000313" key="5">
    <source>
        <dbReference type="EMBL" id="QDU56357.1"/>
    </source>
</evidence>
<comment type="similarity">
    <text evidence="1">Belongs to the peptidase S1C family.</text>
</comment>
<dbReference type="Pfam" id="PF13365">
    <property type="entry name" value="Trypsin_2"/>
    <property type="match status" value="1"/>
</dbReference>
<protein>
    <submittedName>
        <fullName evidence="5">Periplasmic pH-dependent serine endoprotease DegQ</fullName>
        <ecNumber evidence="5">3.4.21.107</ecNumber>
    </submittedName>
</protein>
<dbReference type="EMBL" id="CP036278">
    <property type="protein sequence ID" value="QDU56357.1"/>
    <property type="molecule type" value="Genomic_DNA"/>
</dbReference>
<dbReference type="SMART" id="SM00228">
    <property type="entry name" value="PDZ"/>
    <property type="match status" value="2"/>
</dbReference>
<gene>
    <name evidence="5" type="primary">degQ</name>
    <name evidence="5" type="ORF">Pan181_25660</name>
</gene>
<dbReference type="GO" id="GO:0004252">
    <property type="term" value="F:serine-type endopeptidase activity"/>
    <property type="evidence" value="ECO:0007669"/>
    <property type="project" value="InterPro"/>
</dbReference>
<dbReference type="InterPro" id="IPR009003">
    <property type="entry name" value="Peptidase_S1_PA"/>
</dbReference>
<evidence type="ECO:0000256" key="3">
    <source>
        <dbReference type="ARBA" id="ARBA00022801"/>
    </source>
</evidence>
<reference evidence="5 6" key="1">
    <citation type="submission" date="2019-02" db="EMBL/GenBank/DDBJ databases">
        <title>Deep-cultivation of Planctomycetes and their phenomic and genomic characterization uncovers novel biology.</title>
        <authorList>
            <person name="Wiegand S."/>
            <person name="Jogler M."/>
            <person name="Boedeker C."/>
            <person name="Pinto D."/>
            <person name="Vollmers J."/>
            <person name="Rivas-Marin E."/>
            <person name="Kohn T."/>
            <person name="Peeters S.H."/>
            <person name="Heuer A."/>
            <person name="Rast P."/>
            <person name="Oberbeckmann S."/>
            <person name="Bunk B."/>
            <person name="Jeske O."/>
            <person name="Meyerdierks A."/>
            <person name="Storesund J.E."/>
            <person name="Kallscheuer N."/>
            <person name="Luecker S."/>
            <person name="Lage O.M."/>
            <person name="Pohl T."/>
            <person name="Merkel B.J."/>
            <person name="Hornburger P."/>
            <person name="Mueller R.-W."/>
            <person name="Bruemmer F."/>
            <person name="Labrenz M."/>
            <person name="Spormann A.M."/>
            <person name="Op den Camp H."/>
            <person name="Overmann J."/>
            <person name="Amann R."/>
            <person name="Jetten M.S.M."/>
            <person name="Mascher T."/>
            <person name="Medema M.H."/>
            <person name="Devos D.P."/>
            <person name="Kaster A.-K."/>
            <person name="Ovreas L."/>
            <person name="Rohde M."/>
            <person name="Galperin M.Y."/>
            <person name="Jogler C."/>
        </authorList>
    </citation>
    <scope>NUCLEOTIDE SEQUENCE [LARGE SCALE GENOMIC DNA]</scope>
    <source>
        <strain evidence="5 6">Pan181</strain>
    </source>
</reference>
<dbReference type="PRINTS" id="PR00834">
    <property type="entry name" value="PROTEASES2C"/>
</dbReference>
<keyword evidence="6" id="KW-1185">Reference proteome</keyword>
<dbReference type="KEGG" id="amuc:Pan181_25660"/>
<accession>A0A518ANQ6</accession>
<evidence type="ECO:0000256" key="2">
    <source>
        <dbReference type="ARBA" id="ARBA00022670"/>
    </source>
</evidence>
<dbReference type="SUPFAM" id="SSF50156">
    <property type="entry name" value="PDZ domain-like"/>
    <property type="match status" value="2"/>
</dbReference>
<keyword evidence="2 5" id="KW-0645">Protease</keyword>
<dbReference type="PANTHER" id="PTHR22939">
    <property type="entry name" value="SERINE PROTEASE FAMILY S1C HTRA-RELATED"/>
    <property type="match status" value="1"/>
</dbReference>
<keyword evidence="3 5" id="KW-0378">Hydrolase</keyword>
<dbReference type="PROSITE" id="PS50106">
    <property type="entry name" value="PDZ"/>
    <property type="match status" value="1"/>
</dbReference>
<dbReference type="GO" id="GO:0042597">
    <property type="term" value="C:periplasmic space"/>
    <property type="evidence" value="ECO:0007669"/>
    <property type="project" value="TreeGrafter"/>
</dbReference>
<dbReference type="InterPro" id="IPR001478">
    <property type="entry name" value="PDZ"/>
</dbReference>
<dbReference type="EC" id="3.4.21.107" evidence="5"/>
<name>A0A518ANQ6_9BACT</name>
<dbReference type="Gene3D" id="2.40.10.120">
    <property type="match status" value="1"/>
</dbReference>
<sequence length="485" mass="50415">MGILLAAPAVVHAQPSDTQPPAAAVLALQETLANVIARVEPCVVAISRAPAGDQPQAVSPLQMLTPLPAALYDGANSEFTSSGVGVVIDPSGLILTQYLSIRPGERHLVTTTDGQLLPAVIKAADPRSGLAILQVKATKLTAIEIGNAEGLRKGHFIVTLGNPEAIIASGQATASWGSVTNLAQRATPSTNLNNTHSESGLDYATTLHHLGTLIQTDAKLNWTSNGGAVVDLSGKLVGITTHTGTLPGHESPAGYAIPMSAPIRRIVDVLKTGQEVEYGLLGLSLSGAAPPPAGSSQPSGALVSSVVRGSAAFTAGIRPGDRIAEIDSQPIRDVPDLQLIVSTLPPGKPVQVKYFRNGEAFDSSISLWKLYVPGEKVVTQGQRSWRGMKVDYSTALPQALLNRATMQALIDPEGCVAIVEVDPGSAADSAGIKPGMFVSHVAEQRVTTPDAFYKAVADADDTVYLQFTGSDGEPGEQVPANLNER</sequence>
<dbReference type="GO" id="GO:0006515">
    <property type="term" value="P:protein quality control for misfolded or incompletely synthesized proteins"/>
    <property type="evidence" value="ECO:0007669"/>
    <property type="project" value="TreeGrafter"/>
</dbReference>
<dbReference type="InterPro" id="IPR036034">
    <property type="entry name" value="PDZ_sf"/>
</dbReference>